<feature type="region of interest" description="Disordered" evidence="8">
    <location>
        <begin position="560"/>
        <end position="581"/>
    </location>
</feature>
<dbReference type="STRING" id="1573173.A0A167APY6"/>
<keyword evidence="3" id="KW-0285">Flavoprotein</keyword>
<protein>
    <submittedName>
        <fullName evidence="11">Prenylcysteine oxidase</fullName>
    </submittedName>
</protein>
<dbReference type="EMBL" id="LFIW01001905">
    <property type="protein sequence ID" value="KZL80390.1"/>
    <property type="molecule type" value="Genomic_DNA"/>
</dbReference>
<evidence type="ECO:0000256" key="5">
    <source>
        <dbReference type="ARBA" id="ARBA00022827"/>
    </source>
</evidence>
<evidence type="ECO:0000256" key="8">
    <source>
        <dbReference type="SAM" id="MobiDB-lite"/>
    </source>
</evidence>
<dbReference type="Proteomes" id="UP000076584">
    <property type="component" value="Unassembled WGS sequence"/>
</dbReference>
<name>A0A167APY6_COLIC</name>
<comment type="caution">
    <text evidence="11">The sequence shown here is derived from an EMBL/GenBank/DDBJ whole genome shotgun (WGS) entry which is preliminary data.</text>
</comment>
<evidence type="ECO:0000313" key="11">
    <source>
        <dbReference type="EMBL" id="KZL80390.1"/>
    </source>
</evidence>
<comment type="cofactor">
    <cofactor evidence="1">
        <name>FAD</name>
        <dbReference type="ChEBI" id="CHEBI:57692"/>
    </cofactor>
</comment>
<dbReference type="PIRSF" id="PIRSF036292">
    <property type="entry name" value="Prenylcysteine_oxidase"/>
    <property type="match status" value="1"/>
</dbReference>
<evidence type="ECO:0000256" key="9">
    <source>
        <dbReference type="SAM" id="SignalP"/>
    </source>
</evidence>
<comment type="similarity">
    <text evidence="2">Belongs to the prenylcysteine oxidase family.</text>
</comment>
<dbReference type="GO" id="GO:0030327">
    <property type="term" value="P:prenylated protein catabolic process"/>
    <property type="evidence" value="ECO:0007669"/>
    <property type="project" value="TreeGrafter"/>
</dbReference>
<dbReference type="PANTHER" id="PTHR15944">
    <property type="entry name" value="FARNESYLCYSTEINE LYASE"/>
    <property type="match status" value="1"/>
</dbReference>
<feature type="chain" id="PRO_5007883803" evidence="9">
    <location>
        <begin position="21"/>
        <end position="581"/>
    </location>
</feature>
<keyword evidence="5" id="KW-0274">FAD</keyword>
<dbReference type="SUPFAM" id="SSF51905">
    <property type="entry name" value="FAD/NAD(P)-binding domain"/>
    <property type="match status" value="1"/>
</dbReference>
<evidence type="ECO:0000259" key="10">
    <source>
        <dbReference type="Pfam" id="PF07156"/>
    </source>
</evidence>
<evidence type="ECO:0000256" key="2">
    <source>
        <dbReference type="ARBA" id="ARBA00009967"/>
    </source>
</evidence>
<dbReference type="PANTHER" id="PTHR15944:SF0">
    <property type="entry name" value="PRENYLCYSTEINE LYASE DOMAIN-CONTAINING PROTEIN"/>
    <property type="match status" value="1"/>
</dbReference>
<feature type="signal peptide" evidence="9">
    <location>
        <begin position="1"/>
        <end position="20"/>
    </location>
</feature>
<dbReference type="InterPro" id="IPR010795">
    <property type="entry name" value="Prenylcys_lyase"/>
</dbReference>
<keyword evidence="4 9" id="KW-0732">Signal</keyword>
<evidence type="ECO:0000256" key="3">
    <source>
        <dbReference type="ARBA" id="ARBA00022630"/>
    </source>
</evidence>
<feature type="domain" description="Prenylcysteine lyase" evidence="10">
    <location>
        <begin position="167"/>
        <end position="556"/>
    </location>
</feature>
<keyword evidence="7" id="KW-0325">Glycoprotein</keyword>
<sequence>LLQPLSSLLVLVQYIDSTRSAYLPDMMWGSKLSAVLSALSLTHSASPATELEQVAPESNVKQVAIIGAGAGGSSTAYYLQKFAEAEGLAVNITVFEKTDRIGGRTLTVEAYGNPLEPVELGASIFIEANHILYNASLNFGLPLKEPESGSDGFLGIWDGEKFVFTQDDSSWEWWNLAKLFWKYGTAPYKAQKLVQSTVATFLQLYEKPHFPFRSLTQRVFELDLLKATSVTGEQFLANNEIGELFAHDIIQAATRVNYASNLKHIHGLETMVSLAPEGAKQVIGGNWQIFATMLHRSNATVQKNTSVASIMVKSGPSSSKYLLSTKSAHSEANGEVDQYPVAFDNIVIATPWQYGDISVSKDLFQKKIDEIPYTKLHVTLFASPFRISPEYFGLEAGSRAPDSVLTTLNPNDDSKAGSEGAGKAGFYSISTLRTATNPDTLKDEFIYKIFSPEKVTAEFLSKLLGVEVPKSIVPAQKTEKGSSRTVDPISWYHPHVFNSYPIEYPRVTFQDPILRDGLYYLSGIESFISCMETSSLMGMNIAKLIADDFSDAKEKLEKVETDNAQDVLGQSEKEAPVADEL</sequence>
<evidence type="ECO:0000256" key="7">
    <source>
        <dbReference type="ARBA" id="ARBA00023180"/>
    </source>
</evidence>
<dbReference type="Gene3D" id="3.50.50.60">
    <property type="entry name" value="FAD/NAD(P)-binding domain"/>
    <property type="match status" value="1"/>
</dbReference>
<accession>A0A167APY6</accession>
<dbReference type="Pfam" id="PF13450">
    <property type="entry name" value="NAD_binding_8"/>
    <property type="match status" value="1"/>
</dbReference>
<dbReference type="GO" id="GO:0030328">
    <property type="term" value="P:prenylcysteine catabolic process"/>
    <property type="evidence" value="ECO:0007669"/>
    <property type="project" value="InterPro"/>
</dbReference>
<dbReference type="InterPro" id="IPR017046">
    <property type="entry name" value="Prenylcysteine_Oxase1"/>
</dbReference>
<dbReference type="GO" id="GO:0001735">
    <property type="term" value="F:prenylcysteine oxidase activity"/>
    <property type="evidence" value="ECO:0007669"/>
    <property type="project" value="InterPro"/>
</dbReference>
<feature type="non-terminal residue" evidence="11">
    <location>
        <position position="1"/>
    </location>
</feature>
<keyword evidence="12" id="KW-1185">Reference proteome</keyword>
<evidence type="ECO:0000256" key="1">
    <source>
        <dbReference type="ARBA" id="ARBA00001974"/>
    </source>
</evidence>
<evidence type="ECO:0000256" key="6">
    <source>
        <dbReference type="ARBA" id="ARBA00023002"/>
    </source>
</evidence>
<reference evidence="11 12" key="1">
    <citation type="submission" date="2015-06" db="EMBL/GenBank/DDBJ databases">
        <title>Survival trade-offs in plant roots during colonization by closely related pathogenic and mutualistic fungi.</title>
        <authorList>
            <person name="Hacquard S."/>
            <person name="Kracher B."/>
            <person name="Hiruma K."/>
            <person name="Weinman A."/>
            <person name="Muench P."/>
            <person name="Garrido Oter R."/>
            <person name="Ver Loren van Themaat E."/>
            <person name="Dallerey J.-F."/>
            <person name="Damm U."/>
            <person name="Henrissat B."/>
            <person name="Lespinet O."/>
            <person name="Thon M."/>
            <person name="Kemen E."/>
            <person name="McHardy A.C."/>
            <person name="Schulze-Lefert P."/>
            <person name="O'Connell R.J."/>
        </authorList>
    </citation>
    <scope>NUCLEOTIDE SEQUENCE [LARGE SCALE GENOMIC DNA]</scope>
    <source>
        <strain evidence="11 12">MAFF 238704</strain>
    </source>
</reference>
<feature type="compositionally biased region" description="Basic and acidic residues" evidence="8">
    <location>
        <begin position="571"/>
        <end position="581"/>
    </location>
</feature>
<evidence type="ECO:0000313" key="12">
    <source>
        <dbReference type="Proteomes" id="UP000076584"/>
    </source>
</evidence>
<organism evidence="11 12">
    <name type="scientific">Colletotrichum incanum</name>
    <name type="common">Soybean anthracnose fungus</name>
    <dbReference type="NCBI Taxonomy" id="1573173"/>
    <lineage>
        <taxon>Eukaryota</taxon>
        <taxon>Fungi</taxon>
        <taxon>Dikarya</taxon>
        <taxon>Ascomycota</taxon>
        <taxon>Pezizomycotina</taxon>
        <taxon>Sordariomycetes</taxon>
        <taxon>Hypocreomycetidae</taxon>
        <taxon>Glomerellales</taxon>
        <taxon>Glomerellaceae</taxon>
        <taxon>Colletotrichum</taxon>
        <taxon>Colletotrichum spaethianum species complex</taxon>
    </lineage>
</organism>
<proteinExistence type="inferred from homology"/>
<gene>
    <name evidence="11" type="ORF">CI238_03367</name>
</gene>
<keyword evidence="6" id="KW-0560">Oxidoreductase</keyword>
<dbReference type="InterPro" id="IPR036188">
    <property type="entry name" value="FAD/NAD-bd_sf"/>
</dbReference>
<dbReference type="AlphaFoldDB" id="A0A167APY6"/>
<evidence type="ECO:0000256" key="4">
    <source>
        <dbReference type="ARBA" id="ARBA00022729"/>
    </source>
</evidence>
<dbReference type="Pfam" id="PF07156">
    <property type="entry name" value="Prenylcys_lyase"/>
    <property type="match status" value="1"/>
</dbReference>